<sequence>MMEEDSVLEKKYEKAFNELDKEIKEIAKKRDCFPSTIKNYIKEECNKEVVKETKDEKLFRYIKSVLYTVRDELKRKQDIFREKDKTRE</sequence>
<organism evidence="1 2">
    <name type="scientific">Methanohalarchaeum thermophilum</name>
    <dbReference type="NCBI Taxonomy" id="1903181"/>
    <lineage>
        <taxon>Archaea</taxon>
        <taxon>Methanobacteriati</taxon>
        <taxon>Methanobacteriota</taxon>
        <taxon>Methanonatronarchaeia</taxon>
        <taxon>Methanonatronarchaeales</taxon>
        <taxon>Methanonatronarchaeaceae</taxon>
        <taxon>Candidatus Methanohalarchaeum</taxon>
    </lineage>
</organism>
<evidence type="ECO:0000313" key="1">
    <source>
        <dbReference type="EMBL" id="OKY78940.1"/>
    </source>
</evidence>
<accession>A0A1Q6DX57</accession>
<comment type="caution">
    <text evidence="1">The sequence shown here is derived from an EMBL/GenBank/DDBJ whole genome shotgun (WGS) entry which is preliminary data.</text>
</comment>
<reference evidence="1" key="1">
    <citation type="submission" date="2016-12" db="EMBL/GenBank/DDBJ databases">
        <title>Discovery of methanogenic haloarchaea.</title>
        <authorList>
            <person name="Sorokin D.Y."/>
            <person name="Makarova K.S."/>
            <person name="Abbas B."/>
            <person name="Ferrer M."/>
            <person name="Golyshin P.N."/>
        </authorList>
    </citation>
    <scope>NUCLEOTIDE SEQUENCE [LARGE SCALE GENOMIC DNA]</scope>
    <source>
        <strain evidence="1">HMET1</strain>
    </source>
</reference>
<proteinExistence type="predicted"/>
<keyword evidence="2" id="KW-1185">Reference proteome</keyword>
<dbReference type="InParanoid" id="A0A1Q6DX57"/>
<protein>
    <submittedName>
        <fullName evidence="1">Uncharacterized protein</fullName>
    </submittedName>
</protein>
<dbReference type="EMBL" id="MSDW01000001">
    <property type="protein sequence ID" value="OKY78940.1"/>
    <property type="molecule type" value="Genomic_DNA"/>
</dbReference>
<evidence type="ECO:0000313" key="2">
    <source>
        <dbReference type="Proteomes" id="UP000185744"/>
    </source>
</evidence>
<dbReference type="Proteomes" id="UP000185744">
    <property type="component" value="Unassembled WGS sequence"/>
</dbReference>
<dbReference type="AlphaFoldDB" id="A0A1Q6DX57"/>
<gene>
    <name evidence="1" type="ORF">BTN85_1445</name>
</gene>
<name>A0A1Q6DX57_METT1</name>